<comment type="subcellular location">
    <subcellularLocation>
        <location evidence="1">Cell membrane</location>
        <topology evidence="1">Multi-pass membrane protein</topology>
    </subcellularLocation>
</comment>
<feature type="transmembrane region" description="Helical" evidence="7">
    <location>
        <begin position="275"/>
        <end position="293"/>
    </location>
</feature>
<comment type="caution">
    <text evidence="8">The sequence shown here is derived from an EMBL/GenBank/DDBJ whole genome shotgun (WGS) entry which is preliminary data.</text>
</comment>
<keyword evidence="3" id="KW-1003">Cell membrane</keyword>
<reference evidence="8 9" key="1">
    <citation type="journal article" date="2018" name="Nat. Biotechnol.">
        <title>A standardized bacterial taxonomy based on genome phylogeny substantially revises the tree of life.</title>
        <authorList>
            <person name="Parks D.H."/>
            <person name="Chuvochina M."/>
            <person name="Waite D.W."/>
            <person name="Rinke C."/>
            <person name="Skarshewski A."/>
            <person name="Chaumeil P.A."/>
            <person name="Hugenholtz P."/>
        </authorList>
    </citation>
    <scope>NUCLEOTIDE SEQUENCE [LARGE SCALE GENOMIC DNA]</scope>
    <source>
        <strain evidence="8">UBA10707</strain>
    </source>
</reference>
<dbReference type="AlphaFoldDB" id="A0A356LHU2"/>
<dbReference type="GO" id="GO:0005886">
    <property type="term" value="C:plasma membrane"/>
    <property type="evidence" value="ECO:0007669"/>
    <property type="project" value="UniProtKB-SubCell"/>
</dbReference>
<evidence type="ECO:0000256" key="4">
    <source>
        <dbReference type="ARBA" id="ARBA00022692"/>
    </source>
</evidence>
<feature type="transmembrane region" description="Helical" evidence="7">
    <location>
        <begin position="178"/>
        <end position="199"/>
    </location>
</feature>
<evidence type="ECO:0000256" key="2">
    <source>
        <dbReference type="ARBA" id="ARBA00007977"/>
    </source>
</evidence>
<feature type="transmembrane region" description="Helical" evidence="7">
    <location>
        <begin position="244"/>
        <end position="263"/>
    </location>
</feature>
<feature type="transmembrane region" description="Helical" evidence="7">
    <location>
        <begin position="211"/>
        <end position="232"/>
    </location>
</feature>
<evidence type="ECO:0000256" key="1">
    <source>
        <dbReference type="ARBA" id="ARBA00004651"/>
    </source>
</evidence>
<evidence type="ECO:0000256" key="5">
    <source>
        <dbReference type="ARBA" id="ARBA00022989"/>
    </source>
</evidence>
<comment type="similarity">
    <text evidence="2">Belongs to the UPF0324 family.</text>
</comment>
<dbReference type="Pfam" id="PF03601">
    <property type="entry name" value="Cons_hypoth698"/>
    <property type="match status" value="1"/>
</dbReference>
<sequence>MTLTATSSHALSATVTPDASIPHPAKGSSAARPRKNSLWPGLFLSVAIALVAEFAGRALPIIGGPVFGILLGIVYRSAFGLHATLQPGISFSSKKILQISIILLGFGLSFTQIMATGGESLAVTLVTVTMAFGSAWVLGRLLRTPSDLTTLIGVGTAICGGSAIAAVTPILKPSEHDTAFAISTIFLFNVVAVLTFPALGHMLGLSDYGFGMWAGTAINDTSSVVAAGYAYSHAAGDFATIVKLTRATLIIPICLFLVVLVGMRNRRQGNQSVSLAKIFPWFIVWFLLASLTRSTGIVPEIMLDWINVAAKFLIVVALVAVGLSADMRKIFATGPRPILLGFLVWMAVSVSSLIVQYAMGQM</sequence>
<feature type="transmembrane region" description="Helical" evidence="7">
    <location>
        <begin position="151"/>
        <end position="172"/>
    </location>
</feature>
<evidence type="ECO:0000256" key="3">
    <source>
        <dbReference type="ARBA" id="ARBA00022475"/>
    </source>
</evidence>
<feature type="transmembrane region" description="Helical" evidence="7">
    <location>
        <begin position="58"/>
        <end position="75"/>
    </location>
</feature>
<dbReference type="EMBL" id="DOEK01000029">
    <property type="protein sequence ID" value="HBP30556.1"/>
    <property type="molecule type" value="Genomic_DNA"/>
</dbReference>
<dbReference type="PANTHER" id="PTHR30106:SF1">
    <property type="entry name" value="UPF0324 MEMBRANE PROTEIN FN0533"/>
    <property type="match status" value="1"/>
</dbReference>
<evidence type="ECO:0000313" key="9">
    <source>
        <dbReference type="Proteomes" id="UP000264036"/>
    </source>
</evidence>
<evidence type="ECO:0000256" key="7">
    <source>
        <dbReference type="SAM" id="Phobius"/>
    </source>
</evidence>
<keyword evidence="4 7" id="KW-0812">Transmembrane</keyword>
<name>A0A356LHU2_9BURK</name>
<dbReference type="PANTHER" id="PTHR30106">
    <property type="entry name" value="INNER MEMBRANE PROTEIN YEIH-RELATED"/>
    <property type="match status" value="1"/>
</dbReference>
<protein>
    <submittedName>
        <fullName evidence="8">Putative sulfate exporter family transporter</fullName>
    </submittedName>
</protein>
<accession>A0A356LHU2</accession>
<feature type="transmembrane region" description="Helical" evidence="7">
    <location>
        <begin position="337"/>
        <end position="359"/>
    </location>
</feature>
<feature type="transmembrane region" description="Helical" evidence="7">
    <location>
        <begin position="36"/>
        <end position="52"/>
    </location>
</feature>
<keyword evidence="6 7" id="KW-0472">Membrane</keyword>
<organism evidence="8 9">
    <name type="scientific">Advenella kashmirensis</name>
    <dbReference type="NCBI Taxonomy" id="310575"/>
    <lineage>
        <taxon>Bacteria</taxon>
        <taxon>Pseudomonadati</taxon>
        <taxon>Pseudomonadota</taxon>
        <taxon>Betaproteobacteria</taxon>
        <taxon>Burkholderiales</taxon>
        <taxon>Alcaligenaceae</taxon>
    </lineage>
</organism>
<dbReference type="InterPro" id="IPR018383">
    <property type="entry name" value="UPF0324_pro"/>
</dbReference>
<dbReference type="Proteomes" id="UP000264036">
    <property type="component" value="Unassembled WGS sequence"/>
</dbReference>
<keyword evidence="5 7" id="KW-1133">Transmembrane helix</keyword>
<evidence type="ECO:0000313" key="8">
    <source>
        <dbReference type="EMBL" id="HBP30556.1"/>
    </source>
</evidence>
<evidence type="ECO:0000256" key="6">
    <source>
        <dbReference type="ARBA" id="ARBA00023136"/>
    </source>
</evidence>
<feature type="transmembrane region" description="Helical" evidence="7">
    <location>
        <begin position="121"/>
        <end position="139"/>
    </location>
</feature>
<proteinExistence type="inferred from homology"/>
<gene>
    <name evidence="8" type="ORF">DD666_14200</name>
</gene>
<feature type="transmembrane region" description="Helical" evidence="7">
    <location>
        <begin position="305"/>
        <end position="325"/>
    </location>
</feature>
<feature type="transmembrane region" description="Helical" evidence="7">
    <location>
        <begin position="96"/>
        <end position="115"/>
    </location>
</feature>